<name>A0A4R5W8T0_9BURK</name>
<feature type="transmembrane region" description="Helical" evidence="1">
    <location>
        <begin position="36"/>
        <end position="56"/>
    </location>
</feature>
<dbReference type="EMBL" id="SMYL01000001">
    <property type="protein sequence ID" value="TDK68735.1"/>
    <property type="molecule type" value="Genomic_DNA"/>
</dbReference>
<proteinExistence type="predicted"/>
<keyword evidence="1" id="KW-1133">Transmembrane helix</keyword>
<accession>A0A4R5W8T0</accession>
<evidence type="ECO:0000256" key="1">
    <source>
        <dbReference type="SAM" id="Phobius"/>
    </source>
</evidence>
<keyword evidence="1" id="KW-0472">Membrane</keyword>
<organism evidence="2 3">
    <name type="scientific">Sapientia aquatica</name>
    <dbReference type="NCBI Taxonomy" id="1549640"/>
    <lineage>
        <taxon>Bacteria</taxon>
        <taxon>Pseudomonadati</taxon>
        <taxon>Pseudomonadota</taxon>
        <taxon>Betaproteobacteria</taxon>
        <taxon>Burkholderiales</taxon>
        <taxon>Oxalobacteraceae</taxon>
        <taxon>Sapientia</taxon>
    </lineage>
</organism>
<evidence type="ECO:0000313" key="2">
    <source>
        <dbReference type="EMBL" id="TDK68735.1"/>
    </source>
</evidence>
<feature type="transmembrane region" description="Helical" evidence="1">
    <location>
        <begin position="6"/>
        <end position="24"/>
    </location>
</feature>
<evidence type="ECO:0000313" key="3">
    <source>
        <dbReference type="Proteomes" id="UP000294829"/>
    </source>
</evidence>
<keyword evidence="1" id="KW-0812">Transmembrane</keyword>
<reference evidence="2 3" key="1">
    <citation type="submission" date="2019-03" db="EMBL/GenBank/DDBJ databases">
        <title>Sapientia aquatica gen. nov., sp. nov., isolated from a crater lake.</title>
        <authorList>
            <person name="Felfoldi T."/>
            <person name="Szabo A."/>
            <person name="Toth E."/>
            <person name="Schumann P."/>
            <person name="Keki Z."/>
            <person name="Marialigeti K."/>
            <person name="Mathe I."/>
        </authorList>
    </citation>
    <scope>NUCLEOTIDE SEQUENCE [LARGE SCALE GENOMIC DNA]</scope>
    <source>
        <strain evidence="2 3">SA-152</strain>
    </source>
</reference>
<dbReference type="AlphaFoldDB" id="A0A4R5W8T0"/>
<protein>
    <submittedName>
        <fullName evidence="2">Holin</fullName>
    </submittedName>
</protein>
<gene>
    <name evidence="2" type="ORF">E2I14_00365</name>
</gene>
<dbReference type="OrthoDB" id="8778547at2"/>
<keyword evidence="3" id="KW-1185">Reference proteome</keyword>
<dbReference type="Proteomes" id="UP000294829">
    <property type="component" value="Unassembled WGS sequence"/>
</dbReference>
<comment type="caution">
    <text evidence="2">The sequence shown here is derived from an EMBL/GenBank/DDBJ whole genome shotgun (WGS) entry which is preliminary data.</text>
</comment>
<sequence>MLAKLLWTMLPGAMGSIVALKFLGDELSFGQKLTSFFSGLACAVYVAPILLTWFSIEGERVIAGVEFLAGLFSMVTCRELFKEINHADILGALKRRYLGDKNDELN</sequence>